<organism evidence="1 2">
    <name type="scientific">Paraburkholderia acidisoli</name>
    <dbReference type="NCBI Taxonomy" id="2571748"/>
    <lineage>
        <taxon>Bacteria</taxon>
        <taxon>Pseudomonadati</taxon>
        <taxon>Pseudomonadota</taxon>
        <taxon>Betaproteobacteria</taxon>
        <taxon>Burkholderiales</taxon>
        <taxon>Burkholderiaceae</taxon>
        <taxon>Paraburkholderia</taxon>
    </lineage>
</organism>
<protein>
    <submittedName>
        <fullName evidence="1">Uncharacterized protein</fullName>
    </submittedName>
</protein>
<proteinExistence type="predicted"/>
<dbReference type="RefSeq" id="WP_158955200.1">
    <property type="nucleotide sequence ID" value="NZ_CP046915.1"/>
</dbReference>
<dbReference type="KEGG" id="pacs:FAZ98_25315"/>
<evidence type="ECO:0000313" key="2">
    <source>
        <dbReference type="Proteomes" id="UP000433577"/>
    </source>
</evidence>
<dbReference type="AlphaFoldDB" id="A0A7Z2JJ83"/>
<evidence type="ECO:0000313" key="1">
    <source>
        <dbReference type="EMBL" id="QGZ65105.1"/>
    </source>
</evidence>
<keyword evidence="2" id="KW-1185">Reference proteome</keyword>
<sequence length="148" mass="16144">MNGDLHREYARQRLLFFVAQDVDDEIAAAVKQTVHDLAAATWLLAPPVFVDRVDDARSTSVDTEDRTVGGALEILGTAANTLPKDLDAATFADVDRVVQAVRALSAQWSLEVEFELDGACVGAIEDGVLDRSLAEGLLGEWRRHLERA</sequence>
<dbReference type="Proteomes" id="UP000433577">
    <property type="component" value="Chromosome 3"/>
</dbReference>
<name>A0A7Z2JJ83_9BURK</name>
<accession>A0A7Z2JJ83</accession>
<dbReference type="OrthoDB" id="3374526at2"/>
<gene>
    <name evidence="1" type="ORF">FAZ98_25315</name>
</gene>
<reference evidence="1 2" key="1">
    <citation type="submission" date="2019-12" db="EMBL/GenBank/DDBJ databases">
        <title>Paraburkholderia acidiphila 7Q-K02 sp. nov and Paraburkholderia acidisoli DHF22 sp. nov., two strains isolated from forest soil.</title>
        <authorList>
            <person name="Gao Z."/>
            <person name="Qiu L."/>
        </authorList>
    </citation>
    <scope>NUCLEOTIDE SEQUENCE [LARGE SCALE GENOMIC DNA]</scope>
    <source>
        <strain evidence="1 2">DHF22</strain>
    </source>
</reference>
<dbReference type="EMBL" id="CP046915">
    <property type="protein sequence ID" value="QGZ65105.1"/>
    <property type="molecule type" value="Genomic_DNA"/>
</dbReference>